<dbReference type="EMBL" id="FQZP01000003">
    <property type="protein sequence ID" value="SHI51707.1"/>
    <property type="molecule type" value="Genomic_DNA"/>
</dbReference>
<keyword evidence="3" id="KW-1185">Reference proteome</keyword>
<keyword evidence="1" id="KW-1133">Transmembrane helix</keyword>
<evidence type="ECO:0000313" key="3">
    <source>
        <dbReference type="Proteomes" id="UP000324781"/>
    </source>
</evidence>
<proteinExistence type="predicted"/>
<organism evidence="2 3">
    <name type="scientific">Thermoclostridium caenicola</name>
    <dbReference type="NCBI Taxonomy" id="659425"/>
    <lineage>
        <taxon>Bacteria</taxon>
        <taxon>Bacillati</taxon>
        <taxon>Bacillota</taxon>
        <taxon>Clostridia</taxon>
        <taxon>Eubacteriales</taxon>
        <taxon>Oscillospiraceae</taxon>
        <taxon>Thermoclostridium</taxon>
    </lineage>
</organism>
<accession>A0A1M6BSP0</accession>
<dbReference type="Proteomes" id="UP000324781">
    <property type="component" value="Unassembled WGS sequence"/>
</dbReference>
<dbReference type="AlphaFoldDB" id="A0A1M6BSP0"/>
<evidence type="ECO:0000256" key="1">
    <source>
        <dbReference type="SAM" id="Phobius"/>
    </source>
</evidence>
<protein>
    <submittedName>
        <fullName evidence="2">Uncharacterized protein</fullName>
    </submittedName>
</protein>
<reference evidence="2 3" key="1">
    <citation type="submission" date="2016-11" db="EMBL/GenBank/DDBJ databases">
        <authorList>
            <person name="Varghese N."/>
            <person name="Submissions S."/>
        </authorList>
    </citation>
    <scope>NUCLEOTIDE SEQUENCE [LARGE SCALE GENOMIC DNA]</scope>
    <source>
        <strain evidence="2 3">DSM 19027</strain>
    </source>
</reference>
<gene>
    <name evidence="2" type="ORF">SAMN05444373_1003108</name>
</gene>
<sequence length="60" mass="6531">MFFMEGTAKKPKSYVLLFVLALLLVIVLAAGIFFLVGSGTSREPSRGTYVMVRCDGVSRS</sequence>
<keyword evidence="1" id="KW-0472">Membrane</keyword>
<name>A0A1M6BSP0_9FIRM</name>
<evidence type="ECO:0000313" key="2">
    <source>
        <dbReference type="EMBL" id="SHI51707.1"/>
    </source>
</evidence>
<keyword evidence="1" id="KW-0812">Transmembrane</keyword>
<feature type="transmembrane region" description="Helical" evidence="1">
    <location>
        <begin position="14"/>
        <end position="36"/>
    </location>
</feature>